<dbReference type="HOGENOM" id="CLU_103433_0_0_1"/>
<protein>
    <recommendedName>
        <fullName evidence="8">FUN14</fullName>
    </recommendedName>
</protein>
<keyword evidence="7" id="KW-1185">Reference proteome</keyword>
<comment type="subcellular location">
    <subcellularLocation>
        <location evidence="1">Membrane</location>
    </subcellularLocation>
</comment>
<proteinExistence type="inferred from homology"/>
<dbReference type="OrthoDB" id="3990500at2759"/>
<evidence type="ECO:0000256" key="5">
    <source>
        <dbReference type="ARBA" id="ARBA00023136"/>
    </source>
</evidence>
<comment type="similarity">
    <text evidence="2">Belongs to the FUN14 family.</text>
</comment>
<dbReference type="Pfam" id="PF04930">
    <property type="entry name" value="FUN14"/>
    <property type="match status" value="1"/>
</dbReference>
<dbReference type="InParanoid" id="A5DSZ7"/>
<dbReference type="Proteomes" id="UP000001996">
    <property type="component" value="Unassembled WGS sequence"/>
</dbReference>
<evidence type="ECO:0000256" key="3">
    <source>
        <dbReference type="ARBA" id="ARBA00022692"/>
    </source>
</evidence>
<dbReference type="eggNOG" id="ENOG502S4F4">
    <property type="taxonomic scope" value="Eukaryota"/>
</dbReference>
<dbReference type="OMA" id="NIIHIPW"/>
<sequence>MFRPQIFETLLARSIASKRTLSLLLPTNRAAPTNTLPATIRSISTIPTTTPTRARASARTIAIAKAAYRSRYGQQQEGSSRTSVFKLLFASAGASFLLMSSLSRTIYNDAVATAHNQPILTPRQQVSNDVKVNPAGYTESRFNGALNYQELTLGSVTGLFLGIILGKLSQVFLFVSLSSFFLLEFLENRNIITIPWNYIFTIGKERVDVKQLLFDKPSFKISFVLSLIIAAYNV</sequence>
<organism evidence="6 7">
    <name type="scientific">Lodderomyces elongisporus (strain ATCC 11503 / CBS 2605 / JCM 1781 / NBRC 1676 / NRRL YB-4239)</name>
    <name type="common">Yeast</name>
    <name type="synonym">Saccharomyces elongisporus</name>
    <dbReference type="NCBI Taxonomy" id="379508"/>
    <lineage>
        <taxon>Eukaryota</taxon>
        <taxon>Fungi</taxon>
        <taxon>Dikarya</taxon>
        <taxon>Ascomycota</taxon>
        <taxon>Saccharomycotina</taxon>
        <taxon>Pichiomycetes</taxon>
        <taxon>Debaryomycetaceae</taxon>
        <taxon>Candida/Lodderomyces clade</taxon>
        <taxon>Lodderomyces</taxon>
    </lineage>
</organism>
<evidence type="ECO:0000313" key="6">
    <source>
        <dbReference type="EMBL" id="EDK42305.1"/>
    </source>
</evidence>
<evidence type="ECO:0000256" key="1">
    <source>
        <dbReference type="ARBA" id="ARBA00004370"/>
    </source>
</evidence>
<evidence type="ECO:0000313" key="7">
    <source>
        <dbReference type="Proteomes" id="UP000001996"/>
    </source>
</evidence>
<keyword evidence="5" id="KW-0472">Membrane</keyword>
<dbReference type="GO" id="GO:0016020">
    <property type="term" value="C:membrane"/>
    <property type="evidence" value="ECO:0007669"/>
    <property type="project" value="UniProtKB-SubCell"/>
</dbReference>
<reference evidence="6 7" key="1">
    <citation type="journal article" date="2009" name="Nature">
        <title>Evolution of pathogenicity and sexual reproduction in eight Candida genomes.</title>
        <authorList>
            <person name="Butler G."/>
            <person name="Rasmussen M.D."/>
            <person name="Lin M.F."/>
            <person name="Santos M.A."/>
            <person name="Sakthikumar S."/>
            <person name="Munro C.A."/>
            <person name="Rheinbay E."/>
            <person name="Grabherr M."/>
            <person name="Forche A."/>
            <person name="Reedy J.L."/>
            <person name="Agrafioti I."/>
            <person name="Arnaud M.B."/>
            <person name="Bates S."/>
            <person name="Brown A.J."/>
            <person name="Brunke S."/>
            <person name="Costanzo M.C."/>
            <person name="Fitzpatrick D.A."/>
            <person name="de Groot P.W."/>
            <person name="Harris D."/>
            <person name="Hoyer L.L."/>
            <person name="Hube B."/>
            <person name="Klis F.M."/>
            <person name="Kodira C."/>
            <person name="Lennard N."/>
            <person name="Logue M.E."/>
            <person name="Martin R."/>
            <person name="Neiman A.M."/>
            <person name="Nikolaou E."/>
            <person name="Quail M.A."/>
            <person name="Quinn J."/>
            <person name="Santos M.C."/>
            <person name="Schmitzberger F.F."/>
            <person name="Sherlock G."/>
            <person name="Shah P."/>
            <person name="Silverstein K.A."/>
            <person name="Skrzypek M.S."/>
            <person name="Soll D."/>
            <person name="Staggs R."/>
            <person name="Stansfield I."/>
            <person name="Stumpf M.P."/>
            <person name="Sudbery P.E."/>
            <person name="Srikantha T."/>
            <person name="Zeng Q."/>
            <person name="Berman J."/>
            <person name="Berriman M."/>
            <person name="Heitman J."/>
            <person name="Gow N.A."/>
            <person name="Lorenz M.C."/>
            <person name="Birren B.W."/>
            <person name="Kellis M."/>
            <person name="Cuomo C.A."/>
        </authorList>
    </citation>
    <scope>NUCLEOTIDE SEQUENCE [LARGE SCALE GENOMIC DNA]</scope>
    <source>
        <strain evidence="7">ATCC 11503 / BCRC 21390 / CBS 2605 / JCM 1781 / NBRC 1676 / NRRL YB-4239</strain>
    </source>
</reference>
<dbReference type="VEuPathDB" id="FungiDB:LELG_00483"/>
<dbReference type="GeneID" id="5235485"/>
<name>A5DSZ7_LODEL</name>
<dbReference type="STRING" id="379508.A5DSZ7"/>
<dbReference type="KEGG" id="lel:PVL30_000472"/>
<dbReference type="EMBL" id="CH981524">
    <property type="protein sequence ID" value="EDK42305.1"/>
    <property type="molecule type" value="Genomic_DNA"/>
</dbReference>
<dbReference type="FunCoup" id="A5DSZ7">
    <property type="interactions" value="29"/>
</dbReference>
<accession>A5DSZ7</accession>
<keyword evidence="4" id="KW-1133">Transmembrane helix</keyword>
<evidence type="ECO:0000256" key="4">
    <source>
        <dbReference type="ARBA" id="ARBA00022989"/>
    </source>
</evidence>
<evidence type="ECO:0000256" key="2">
    <source>
        <dbReference type="ARBA" id="ARBA00009160"/>
    </source>
</evidence>
<evidence type="ECO:0008006" key="8">
    <source>
        <dbReference type="Google" id="ProtNLM"/>
    </source>
</evidence>
<keyword evidence="3" id="KW-0812">Transmembrane</keyword>
<gene>
    <name evidence="6" type="ORF">LELG_00483</name>
</gene>
<dbReference type="InterPro" id="IPR007014">
    <property type="entry name" value="FUN14"/>
</dbReference>
<dbReference type="AlphaFoldDB" id="A5DSZ7"/>